<keyword evidence="2" id="KW-0378">Hydrolase</keyword>
<dbReference type="InterPro" id="IPR000073">
    <property type="entry name" value="AB_hydrolase_1"/>
</dbReference>
<accession>A0A2P6PHI4</accession>
<dbReference type="EMBL" id="PDCK01000045">
    <property type="protein sequence ID" value="PRQ21394.1"/>
    <property type="molecule type" value="Genomic_DNA"/>
</dbReference>
<dbReference type="OrthoDB" id="6431331at2759"/>
<keyword evidence="3" id="KW-1185">Reference proteome</keyword>
<dbReference type="PRINTS" id="PR00111">
    <property type="entry name" value="ABHYDROLASE"/>
</dbReference>
<evidence type="ECO:0000313" key="3">
    <source>
        <dbReference type="Proteomes" id="UP000238479"/>
    </source>
</evidence>
<sequence length="312" mass="35249">MPCFSLTQSKNSCLRSNFIRAGLRSSVTDLKDGGTTMHCWVPKSLNPSKPNLLLLHGFGVNAMWQFADLIRHVTPHYNVYVPDLVFFGDSSTTRPDRSETFQAECVMRVMEAHSVRAFSLVGLSYGGFVGYRLAAQYKEAVERVVICCAAVCMEEKDLQEGVFRVSDLNEAASILMPQTPDKLRELVKYTFFRPPPLGFMPSCLLRDFIETMFTDFVQEKKELIMAIPKNRKLSDLPKIPQPTLIIWGEHDNVFPLEYAHKLKMHLGENAQLAVIKDAGHAINAEKCKEFNKVIKSFLINFKRSQIGPSANP</sequence>
<dbReference type="STRING" id="74649.A0A2P6PHI4"/>
<dbReference type="Pfam" id="PF12697">
    <property type="entry name" value="Abhydrolase_6"/>
    <property type="match status" value="1"/>
</dbReference>
<dbReference type="PANTHER" id="PTHR43139:SF59">
    <property type="entry name" value="ALPHA_BETA-HYDROLASES SUPERFAMILY PROTEIN"/>
    <property type="match status" value="1"/>
</dbReference>
<dbReference type="Proteomes" id="UP000238479">
    <property type="component" value="Chromosome 7"/>
</dbReference>
<evidence type="ECO:0000313" key="2">
    <source>
        <dbReference type="EMBL" id="PRQ21394.1"/>
    </source>
</evidence>
<dbReference type="InterPro" id="IPR029058">
    <property type="entry name" value="AB_hydrolase_fold"/>
</dbReference>
<dbReference type="EC" id="3.1.1.3" evidence="2"/>
<name>A0A2P6PHI4_ROSCH</name>
<feature type="domain" description="AB hydrolase-1" evidence="1">
    <location>
        <begin position="52"/>
        <end position="291"/>
    </location>
</feature>
<protein>
    <submittedName>
        <fullName evidence="2">Putative triacylglycerol lipase</fullName>
        <ecNumber evidence="2">3.1.1.3</ecNumber>
    </submittedName>
</protein>
<dbReference type="InterPro" id="IPR000639">
    <property type="entry name" value="Epox_hydrolase-like"/>
</dbReference>
<dbReference type="PRINTS" id="PR00412">
    <property type="entry name" value="EPOXHYDRLASE"/>
</dbReference>
<dbReference type="InterPro" id="IPR052370">
    <property type="entry name" value="Meta-cleavage_hydrolase"/>
</dbReference>
<dbReference type="Gene3D" id="3.40.50.1820">
    <property type="entry name" value="alpha/beta hydrolase"/>
    <property type="match status" value="1"/>
</dbReference>
<dbReference type="GO" id="GO:0004806">
    <property type="term" value="F:triacylglycerol lipase activity"/>
    <property type="evidence" value="ECO:0007669"/>
    <property type="project" value="UniProtKB-EC"/>
</dbReference>
<reference evidence="2 3" key="1">
    <citation type="journal article" date="2018" name="Nat. Genet.">
        <title>The Rosa genome provides new insights in the design of modern roses.</title>
        <authorList>
            <person name="Bendahmane M."/>
        </authorList>
    </citation>
    <scope>NUCLEOTIDE SEQUENCE [LARGE SCALE GENOMIC DNA]</scope>
    <source>
        <strain evidence="3">cv. Old Blush</strain>
    </source>
</reference>
<dbReference type="PANTHER" id="PTHR43139">
    <property type="entry name" value="SI:DKEY-122A22.2"/>
    <property type="match status" value="1"/>
</dbReference>
<dbReference type="SUPFAM" id="SSF53474">
    <property type="entry name" value="alpha/beta-Hydrolases"/>
    <property type="match status" value="1"/>
</dbReference>
<dbReference type="AlphaFoldDB" id="A0A2P6PHI4"/>
<proteinExistence type="predicted"/>
<gene>
    <name evidence="2" type="ORF">RchiOBHm_Chr7g0238751</name>
</gene>
<evidence type="ECO:0000259" key="1">
    <source>
        <dbReference type="Pfam" id="PF12697"/>
    </source>
</evidence>
<dbReference type="Gramene" id="PRQ21394">
    <property type="protein sequence ID" value="PRQ21394"/>
    <property type="gene ID" value="RchiOBHm_Chr7g0238751"/>
</dbReference>
<organism evidence="2 3">
    <name type="scientific">Rosa chinensis</name>
    <name type="common">China rose</name>
    <dbReference type="NCBI Taxonomy" id="74649"/>
    <lineage>
        <taxon>Eukaryota</taxon>
        <taxon>Viridiplantae</taxon>
        <taxon>Streptophyta</taxon>
        <taxon>Embryophyta</taxon>
        <taxon>Tracheophyta</taxon>
        <taxon>Spermatophyta</taxon>
        <taxon>Magnoliopsida</taxon>
        <taxon>eudicotyledons</taxon>
        <taxon>Gunneridae</taxon>
        <taxon>Pentapetalae</taxon>
        <taxon>rosids</taxon>
        <taxon>fabids</taxon>
        <taxon>Rosales</taxon>
        <taxon>Rosaceae</taxon>
        <taxon>Rosoideae</taxon>
        <taxon>Rosoideae incertae sedis</taxon>
        <taxon>Rosa</taxon>
    </lineage>
</organism>
<comment type="caution">
    <text evidence="2">The sequence shown here is derived from an EMBL/GenBank/DDBJ whole genome shotgun (WGS) entry which is preliminary data.</text>
</comment>
<dbReference type="OMA" id="ICCSGIC"/>